<evidence type="ECO:0000313" key="2">
    <source>
        <dbReference type="EMBL" id="HIZ84933.1"/>
    </source>
</evidence>
<evidence type="ECO:0000313" key="3">
    <source>
        <dbReference type="Proteomes" id="UP000824115"/>
    </source>
</evidence>
<organism evidence="2 3">
    <name type="scientific">Candidatus Coprenecus stercoravium</name>
    <dbReference type="NCBI Taxonomy" id="2840735"/>
    <lineage>
        <taxon>Bacteria</taxon>
        <taxon>Pseudomonadati</taxon>
        <taxon>Bacteroidota</taxon>
        <taxon>Bacteroidia</taxon>
        <taxon>Bacteroidales</taxon>
        <taxon>Rikenellaceae</taxon>
        <taxon>Rikenellaceae incertae sedis</taxon>
        <taxon>Candidatus Coprenecus</taxon>
    </lineage>
</organism>
<reference evidence="2" key="2">
    <citation type="submission" date="2021-04" db="EMBL/GenBank/DDBJ databases">
        <authorList>
            <person name="Gilroy R."/>
        </authorList>
    </citation>
    <scope>NUCLEOTIDE SEQUENCE</scope>
    <source>
        <strain evidence="2">Gambia16-554</strain>
    </source>
</reference>
<comment type="caution">
    <text evidence="2">The sequence shown here is derived from an EMBL/GenBank/DDBJ whole genome shotgun (WGS) entry which is preliminary data.</text>
</comment>
<keyword evidence="1" id="KW-1133">Transmembrane helix</keyword>
<accession>A0A9D2K814</accession>
<reference evidence="2" key="1">
    <citation type="journal article" date="2021" name="PeerJ">
        <title>Extensive microbial diversity within the chicken gut microbiome revealed by metagenomics and culture.</title>
        <authorList>
            <person name="Gilroy R."/>
            <person name="Ravi A."/>
            <person name="Getino M."/>
            <person name="Pursley I."/>
            <person name="Horton D.L."/>
            <person name="Alikhan N.F."/>
            <person name="Baker D."/>
            <person name="Gharbi K."/>
            <person name="Hall N."/>
            <person name="Watson M."/>
            <person name="Adriaenssens E.M."/>
            <person name="Foster-Nyarko E."/>
            <person name="Jarju S."/>
            <person name="Secka A."/>
            <person name="Antonio M."/>
            <person name="Oren A."/>
            <person name="Chaudhuri R.R."/>
            <person name="La Ragione R."/>
            <person name="Hildebrand F."/>
            <person name="Pallen M.J."/>
        </authorList>
    </citation>
    <scope>NUCLEOTIDE SEQUENCE</scope>
    <source>
        <strain evidence="2">Gambia16-554</strain>
    </source>
</reference>
<keyword evidence="1" id="KW-0812">Transmembrane</keyword>
<keyword evidence="1" id="KW-0472">Membrane</keyword>
<dbReference type="AlphaFoldDB" id="A0A9D2K814"/>
<protein>
    <submittedName>
        <fullName evidence="2">Uncharacterized protein</fullName>
    </submittedName>
</protein>
<dbReference type="Proteomes" id="UP000824115">
    <property type="component" value="Unassembled WGS sequence"/>
</dbReference>
<feature type="transmembrane region" description="Helical" evidence="1">
    <location>
        <begin position="12"/>
        <end position="32"/>
    </location>
</feature>
<sequence>MKKIEISLQRKIAAVIIGLAITVITSILVFFICRDWLHMNSEFLRTFSCLVIAIPVGIISCKAIMESWTGEKIE</sequence>
<proteinExistence type="predicted"/>
<evidence type="ECO:0000256" key="1">
    <source>
        <dbReference type="SAM" id="Phobius"/>
    </source>
</evidence>
<dbReference type="EMBL" id="DXAW01000012">
    <property type="protein sequence ID" value="HIZ84933.1"/>
    <property type="molecule type" value="Genomic_DNA"/>
</dbReference>
<name>A0A9D2K814_9BACT</name>
<gene>
    <name evidence="2" type="ORF">IAC04_00355</name>
</gene>
<feature type="transmembrane region" description="Helical" evidence="1">
    <location>
        <begin position="44"/>
        <end position="65"/>
    </location>
</feature>